<gene>
    <name evidence="2" type="ORF">J07HQW1_02438</name>
</gene>
<dbReference type="EMBL" id="KE356560">
    <property type="protein sequence ID" value="ERG92395.1"/>
    <property type="molecule type" value="Genomic_DNA"/>
</dbReference>
<sequence length="264" mass="28221">MSSITDFTQPVIGMVHLDALPGSPGFNDNRSAIRDAMRRDAKRLVAGGVDAILVENFGNTPFHADDVPKHTVATMSALVEDIQRVVDVPVGVNVLRNDAKAALSIAAATAASFIRVNVHVGTRVTDQGIVTGHAAETLRLREHLRTDVEILADISVKHSAPVAERPLTETVTDSIKRGHADGIIATGVETGREIDRDHLNAVVDARDDLETDIPVFVGSGVTRETIADILERADGAIVGTDLKIDGETTAPVDEDRVRELINVI</sequence>
<name>U1N6X0_9EURY</name>
<proteinExistence type="inferred from homology"/>
<dbReference type="SUPFAM" id="SSF51366">
    <property type="entry name" value="Ribulose-phoshate binding barrel"/>
    <property type="match status" value="1"/>
</dbReference>
<reference evidence="2 3" key="1">
    <citation type="journal article" date="2013" name="PLoS ONE">
        <title>Assembly-driven community genomics of a hypersaline microbial ecosystem.</title>
        <authorList>
            <person name="Podell S."/>
            <person name="Ugalde J.A."/>
            <person name="Narasingarao P."/>
            <person name="Banfield J.F."/>
            <person name="Heidelberg K.B."/>
            <person name="Allen E.E."/>
        </authorList>
    </citation>
    <scope>NUCLEOTIDE SEQUENCE [LARGE SCALE GENOMIC DNA]</scope>
    <source>
        <strain evidence="3">J07HQW1</strain>
    </source>
</reference>
<dbReference type="PIRSF" id="PIRSF005956">
    <property type="entry name" value="BtpA"/>
    <property type="match status" value="1"/>
</dbReference>
<dbReference type="InterPro" id="IPR011060">
    <property type="entry name" value="RibuloseP-bd_barrel"/>
</dbReference>
<dbReference type="PANTHER" id="PTHR21381">
    <property type="entry name" value="ZGC:162297"/>
    <property type="match status" value="1"/>
</dbReference>
<accession>U1N6X0</accession>
<dbReference type="PANTHER" id="PTHR21381:SF3">
    <property type="entry name" value="SGC REGION PROTEIN SGCQ-RELATED"/>
    <property type="match status" value="1"/>
</dbReference>
<organism evidence="2 3">
    <name type="scientific">Haloquadratum walsbyi J07HQW1</name>
    <dbReference type="NCBI Taxonomy" id="1238424"/>
    <lineage>
        <taxon>Archaea</taxon>
        <taxon>Methanobacteriati</taxon>
        <taxon>Methanobacteriota</taxon>
        <taxon>Stenosarchaea group</taxon>
        <taxon>Halobacteria</taxon>
        <taxon>Halobacteriales</taxon>
        <taxon>Haloferacaceae</taxon>
        <taxon>Haloquadratum</taxon>
    </lineage>
</organism>
<dbReference type="Proteomes" id="UP000030649">
    <property type="component" value="Unassembled WGS sequence"/>
</dbReference>
<dbReference type="HOGENOM" id="CLU_075239_0_0_2"/>
<evidence type="ECO:0000313" key="3">
    <source>
        <dbReference type="Proteomes" id="UP000030649"/>
    </source>
</evidence>
<dbReference type="AlphaFoldDB" id="U1N6X0"/>
<protein>
    <submittedName>
        <fullName evidence="2">Membrane complex biogenesis protein, BtpA family</fullName>
    </submittedName>
</protein>
<comment type="similarity">
    <text evidence="1">Belongs to the BtpA family.</text>
</comment>
<dbReference type="InterPro" id="IPR005137">
    <property type="entry name" value="BtpA"/>
</dbReference>
<dbReference type="STRING" id="1238424.J07HQW1_02438"/>
<evidence type="ECO:0000313" key="2">
    <source>
        <dbReference type="EMBL" id="ERG92395.1"/>
    </source>
</evidence>
<dbReference type="Pfam" id="PF03437">
    <property type="entry name" value="BtpA"/>
    <property type="match status" value="1"/>
</dbReference>
<dbReference type="NCBIfam" id="TIGR00259">
    <property type="entry name" value="thylakoid_BtpA"/>
    <property type="match status" value="1"/>
</dbReference>
<evidence type="ECO:0000256" key="1">
    <source>
        <dbReference type="ARBA" id="ARBA00006007"/>
    </source>
</evidence>